<reference evidence="2" key="1">
    <citation type="submission" date="2018-05" db="EMBL/GenBank/DDBJ databases">
        <authorList>
            <person name="Lanie J.A."/>
            <person name="Ng W.-L."/>
            <person name="Kazmierczak K.M."/>
            <person name="Andrzejewski T.M."/>
            <person name="Davidsen T.M."/>
            <person name="Wayne K.J."/>
            <person name="Tettelin H."/>
            <person name="Glass J.I."/>
            <person name="Rusch D."/>
            <person name="Podicherti R."/>
            <person name="Tsui H.-C.T."/>
            <person name="Winkler M.E."/>
        </authorList>
    </citation>
    <scope>NUCLEOTIDE SEQUENCE</scope>
</reference>
<sequence length="402" mass="45594">MKYLHGLLTLMVSAMCCALVPPVLAQDDILKQLESIAVIDQKIMMPMRDGVRLATDVYRPKTEDRVPIIFSRTPYNFNAWRDGELRTRTYKSAYEAVKRGYAYVVQNERGRYFSEGEWDILGTPLTDGDDALTWMAEQPWSNGKVGLVGCSSTAEWQMAVAASDHPALGAIVPMGFGAGVGRIGDWYEQGNWYRGGAVQLLFVSWLYGVQNDVARPTFGKDVSQEDLVRISRSFDLAPERPKIDWSKAFWHLPLTDLIKNVDGPKGIFEKMIRRKPNDPAWYQGGLYHDNMPFGAPSMWFVSWYDVSTGPNIALFNHVRANAADPEVADNQYLVIAPTLHCGYKRATEETIVGERNVGDARLDYDALIYGWFDRWLKGEDNDILEQTPRVQYYTMGSNEWQS</sequence>
<dbReference type="InterPro" id="IPR000383">
    <property type="entry name" value="Xaa-Pro-like_dom"/>
</dbReference>
<name>A0A382FI58_9ZZZZ</name>
<dbReference type="Pfam" id="PF02129">
    <property type="entry name" value="Peptidase_S15"/>
    <property type="match status" value="1"/>
</dbReference>
<evidence type="ECO:0000259" key="1">
    <source>
        <dbReference type="Pfam" id="PF02129"/>
    </source>
</evidence>
<dbReference type="AlphaFoldDB" id="A0A382FI58"/>
<gene>
    <name evidence="2" type="ORF">METZ01_LOCUS215189</name>
</gene>
<dbReference type="InterPro" id="IPR029058">
    <property type="entry name" value="AB_hydrolase_fold"/>
</dbReference>
<dbReference type="InterPro" id="IPR005674">
    <property type="entry name" value="CocE/Ser_esterase"/>
</dbReference>
<evidence type="ECO:0000313" key="2">
    <source>
        <dbReference type="EMBL" id="SVB62335.1"/>
    </source>
</evidence>
<organism evidence="2">
    <name type="scientific">marine metagenome</name>
    <dbReference type="NCBI Taxonomy" id="408172"/>
    <lineage>
        <taxon>unclassified sequences</taxon>
        <taxon>metagenomes</taxon>
        <taxon>ecological metagenomes</taxon>
    </lineage>
</organism>
<protein>
    <recommendedName>
        <fullName evidence="1">Xaa-Pro dipeptidyl-peptidase-like domain-containing protein</fullName>
    </recommendedName>
</protein>
<dbReference type="Gene3D" id="1.10.3020.10">
    <property type="entry name" value="alpha-amino acid ester hydrolase ( Helical cap domain)"/>
    <property type="match status" value="1"/>
</dbReference>
<accession>A0A382FI58</accession>
<dbReference type="Gene3D" id="3.40.50.1820">
    <property type="entry name" value="alpha/beta hydrolase"/>
    <property type="match status" value="1"/>
</dbReference>
<proteinExistence type="predicted"/>
<feature type="domain" description="Xaa-Pro dipeptidyl-peptidase-like" evidence="1">
    <location>
        <begin position="49"/>
        <end position="341"/>
    </location>
</feature>
<dbReference type="SUPFAM" id="SSF53474">
    <property type="entry name" value="alpha/beta-Hydrolases"/>
    <property type="match status" value="1"/>
</dbReference>
<dbReference type="EMBL" id="UINC01049952">
    <property type="protein sequence ID" value="SVB62335.1"/>
    <property type="molecule type" value="Genomic_DNA"/>
</dbReference>
<feature type="non-terminal residue" evidence="2">
    <location>
        <position position="402"/>
    </location>
</feature>
<dbReference type="GO" id="GO:0016787">
    <property type="term" value="F:hydrolase activity"/>
    <property type="evidence" value="ECO:0007669"/>
    <property type="project" value="InterPro"/>
</dbReference>
<dbReference type="NCBIfam" id="TIGR00976">
    <property type="entry name" value="CocE_NonD"/>
    <property type="match status" value="1"/>
</dbReference>